<accession>A0A7W2D4S8</accession>
<dbReference type="AlphaFoldDB" id="A0A7W2D4S8"/>
<sequence>MSAPRSASELFSLEGRTAIVTGASAGLGARFAAVLAQAGATVFAAARRIDRLKELADSDARIHPVACDVSLEADRTRLAETALAGTGRIDVLVNNAASSGETRAEEESSDAFADVLGVNLTAPFHLARLTAEAPAPVDAPTTGKSIINVSSILGLVTAAPLGGASYSASKAGLIGLTRELAGQWGRDGIRVNALAPGWFRTEMTADLFGDERSSRWVDRNTLLRRGGDAHELDGALLFLASDASSYCTGQVLTVDGGWTAR</sequence>
<proteinExistence type="inferred from homology"/>
<keyword evidence="4" id="KW-1185">Reference proteome</keyword>
<dbReference type="Gene3D" id="3.40.50.720">
    <property type="entry name" value="NAD(P)-binding Rossmann-like Domain"/>
    <property type="match status" value="1"/>
</dbReference>
<evidence type="ECO:0000313" key="4">
    <source>
        <dbReference type="Proteomes" id="UP000586976"/>
    </source>
</evidence>
<dbReference type="InterPro" id="IPR020904">
    <property type="entry name" value="Sc_DH/Rdtase_CS"/>
</dbReference>
<dbReference type="InterPro" id="IPR036291">
    <property type="entry name" value="NAD(P)-bd_dom_sf"/>
</dbReference>
<name>A0A7W2D4S8_9ACTN</name>
<dbReference type="RefSeq" id="WP_181866202.1">
    <property type="nucleotide sequence ID" value="NZ_JACEQY010000031.1"/>
</dbReference>
<dbReference type="PROSITE" id="PS00061">
    <property type="entry name" value="ADH_SHORT"/>
    <property type="match status" value="1"/>
</dbReference>
<dbReference type="PRINTS" id="PR00080">
    <property type="entry name" value="SDRFAMILY"/>
</dbReference>
<evidence type="ECO:0000256" key="2">
    <source>
        <dbReference type="ARBA" id="ARBA00023002"/>
    </source>
</evidence>
<gene>
    <name evidence="3" type="ORF">H1V43_25195</name>
</gene>
<dbReference type="GO" id="GO:0016616">
    <property type="term" value="F:oxidoreductase activity, acting on the CH-OH group of donors, NAD or NADP as acceptor"/>
    <property type="evidence" value="ECO:0007669"/>
    <property type="project" value="TreeGrafter"/>
</dbReference>
<dbReference type="FunFam" id="3.40.50.720:FF:000084">
    <property type="entry name" value="Short-chain dehydrogenase reductase"/>
    <property type="match status" value="1"/>
</dbReference>
<dbReference type="PANTHER" id="PTHR42760:SF133">
    <property type="entry name" value="3-OXOACYL-[ACYL-CARRIER-PROTEIN] REDUCTASE"/>
    <property type="match status" value="1"/>
</dbReference>
<organism evidence="3 4">
    <name type="scientific">Streptomyces himalayensis subsp. aureolus</name>
    <dbReference type="NCBI Taxonomy" id="2758039"/>
    <lineage>
        <taxon>Bacteria</taxon>
        <taxon>Bacillati</taxon>
        <taxon>Actinomycetota</taxon>
        <taxon>Actinomycetes</taxon>
        <taxon>Kitasatosporales</taxon>
        <taxon>Streptomycetaceae</taxon>
        <taxon>Streptomyces</taxon>
        <taxon>Streptomyces himalayensis</taxon>
    </lineage>
</organism>
<dbReference type="PRINTS" id="PR00081">
    <property type="entry name" value="GDHRDH"/>
</dbReference>
<comment type="similarity">
    <text evidence="1">Belongs to the short-chain dehydrogenases/reductases (SDR) family.</text>
</comment>
<dbReference type="Proteomes" id="UP000586976">
    <property type="component" value="Unassembled WGS sequence"/>
</dbReference>
<dbReference type="InterPro" id="IPR002347">
    <property type="entry name" value="SDR_fam"/>
</dbReference>
<evidence type="ECO:0000256" key="1">
    <source>
        <dbReference type="ARBA" id="ARBA00006484"/>
    </source>
</evidence>
<comment type="caution">
    <text evidence="3">The sequence shown here is derived from an EMBL/GenBank/DDBJ whole genome shotgun (WGS) entry which is preliminary data.</text>
</comment>
<dbReference type="EMBL" id="JACEQY010000031">
    <property type="protein sequence ID" value="MBA4864592.1"/>
    <property type="molecule type" value="Genomic_DNA"/>
</dbReference>
<keyword evidence="2" id="KW-0560">Oxidoreductase</keyword>
<reference evidence="3 4" key="1">
    <citation type="submission" date="2020-07" db="EMBL/GenBank/DDBJ databases">
        <title>Streptomyces isolated from Indian soil.</title>
        <authorList>
            <person name="Mandal S."/>
            <person name="Maiti P.K."/>
        </authorList>
    </citation>
    <scope>NUCLEOTIDE SEQUENCE [LARGE SCALE GENOMIC DNA]</scope>
    <source>
        <strain evidence="3 4">PSKA54</strain>
    </source>
</reference>
<dbReference type="SUPFAM" id="SSF51735">
    <property type="entry name" value="NAD(P)-binding Rossmann-fold domains"/>
    <property type="match status" value="1"/>
</dbReference>
<dbReference type="Pfam" id="PF13561">
    <property type="entry name" value="adh_short_C2"/>
    <property type="match status" value="1"/>
</dbReference>
<protein>
    <submittedName>
        <fullName evidence="3">SDR family oxidoreductase</fullName>
    </submittedName>
</protein>
<dbReference type="PANTHER" id="PTHR42760">
    <property type="entry name" value="SHORT-CHAIN DEHYDROGENASES/REDUCTASES FAMILY MEMBER"/>
    <property type="match status" value="1"/>
</dbReference>
<evidence type="ECO:0000313" key="3">
    <source>
        <dbReference type="EMBL" id="MBA4864592.1"/>
    </source>
</evidence>